<dbReference type="AlphaFoldDB" id="A0A409WSQ2"/>
<evidence type="ECO:0000313" key="3">
    <source>
        <dbReference type="Proteomes" id="UP000283269"/>
    </source>
</evidence>
<dbReference type="OrthoDB" id="5345779at2759"/>
<evidence type="ECO:0000313" key="2">
    <source>
        <dbReference type="EMBL" id="PPQ81554.1"/>
    </source>
</evidence>
<keyword evidence="3" id="KW-1185">Reference proteome</keyword>
<dbReference type="Proteomes" id="UP000283269">
    <property type="component" value="Unassembled WGS sequence"/>
</dbReference>
<name>A0A409WSQ2_PSICY</name>
<organism evidence="2 3">
    <name type="scientific">Psilocybe cyanescens</name>
    <dbReference type="NCBI Taxonomy" id="93625"/>
    <lineage>
        <taxon>Eukaryota</taxon>
        <taxon>Fungi</taxon>
        <taxon>Dikarya</taxon>
        <taxon>Basidiomycota</taxon>
        <taxon>Agaricomycotina</taxon>
        <taxon>Agaricomycetes</taxon>
        <taxon>Agaricomycetidae</taxon>
        <taxon>Agaricales</taxon>
        <taxon>Agaricineae</taxon>
        <taxon>Strophariaceae</taxon>
        <taxon>Psilocybe</taxon>
    </lineage>
</organism>
<reference evidence="2 3" key="1">
    <citation type="journal article" date="2018" name="Evol. Lett.">
        <title>Horizontal gene cluster transfer increased hallucinogenic mushroom diversity.</title>
        <authorList>
            <person name="Reynolds H.T."/>
            <person name="Vijayakumar V."/>
            <person name="Gluck-Thaler E."/>
            <person name="Korotkin H.B."/>
            <person name="Matheny P.B."/>
            <person name="Slot J.C."/>
        </authorList>
    </citation>
    <scope>NUCLEOTIDE SEQUENCE [LARGE SCALE GENOMIC DNA]</scope>
    <source>
        <strain evidence="2 3">2631</strain>
    </source>
</reference>
<sequence length="547" mass="61023">MISNLPDEIWSQIFDLAADEDILFQHGFPTVMAESAWYKDPFVDMLPTPQDNRRWSLESMRWRLRSPQEAMNLLQRRSYATKKAIISTCRQWRNVGSEFLFRCLHFSDPSKMITLCSILDKSASSTTTVTSSFGWWTRRIHLSRYHPSPSQGLTLQDLENALVSIIRHCPNLEIFVVERPMGEAFGPVADALAMYSSRKLHTVQWNVPGASLAKVIWALNSLPNIVAAHIDVESPVPVAQEYAHLGSASGYPLKLPFLQQLSLRGYVEEVVEQAAGWDLPSLRGFSIDSGASALDVPDVVEFVRAHGLSLALLDLNCHPLLDVAAILDLCPNLSTFTFNADWDIPSELVHHPHPNLTAIGLHGLGAAFGVGYSAATSVDPVRTKITQRLNELNVSALTRRNFPKLARVRALSRTMLNDLNRADGPSVENGGYARWNKWWNACAGNGIKLEDCTGQALGTLPQEEEEEDDQEDEEEEEEDESEEDDSDGWGSEEEEEATGYNVPPLPAGNGRTMELTRLLQEVRAMNEERDEALISRIRIPRPDSPGI</sequence>
<proteinExistence type="predicted"/>
<dbReference type="EMBL" id="NHYD01003237">
    <property type="protein sequence ID" value="PPQ81554.1"/>
    <property type="molecule type" value="Genomic_DNA"/>
</dbReference>
<feature type="region of interest" description="Disordered" evidence="1">
    <location>
        <begin position="460"/>
        <end position="514"/>
    </location>
</feature>
<dbReference type="InParanoid" id="A0A409WSQ2"/>
<feature type="compositionally biased region" description="Acidic residues" evidence="1">
    <location>
        <begin position="462"/>
        <end position="497"/>
    </location>
</feature>
<accession>A0A409WSQ2</accession>
<evidence type="ECO:0000256" key="1">
    <source>
        <dbReference type="SAM" id="MobiDB-lite"/>
    </source>
</evidence>
<comment type="caution">
    <text evidence="2">The sequence shown here is derived from an EMBL/GenBank/DDBJ whole genome shotgun (WGS) entry which is preliminary data.</text>
</comment>
<gene>
    <name evidence="2" type="ORF">CVT25_013397</name>
</gene>
<protein>
    <submittedName>
        <fullName evidence="2">Uncharacterized protein</fullName>
    </submittedName>
</protein>